<dbReference type="HOGENOM" id="CLU_014793_8_5_11"/>
<feature type="region of interest" description="Disordered" evidence="5">
    <location>
        <begin position="1"/>
        <end position="22"/>
    </location>
</feature>
<dbReference type="GO" id="GO:0006352">
    <property type="term" value="P:DNA-templated transcription initiation"/>
    <property type="evidence" value="ECO:0007669"/>
    <property type="project" value="InterPro"/>
</dbReference>
<dbReference type="CDD" id="cd06171">
    <property type="entry name" value="Sigma70_r4"/>
    <property type="match status" value="1"/>
</dbReference>
<keyword evidence="3" id="KW-0238">DNA-binding</keyword>
<reference evidence="9 10" key="1">
    <citation type="journal article" date="2009" name="Stand. Genomic Sci.">
        <title>Complete genome sequence of Saccharomonospora viridis type strain (P101).</title>
        <authorList>
            <person name="Pati A."/>
            <person name="Sikorski J."/>
            <person name="Nolan M."/>
            <person name="Lapidus A."/>
            <person name="Copeland A."/>
            <person name="Glavina Del Rio T."/>
            <person name="Lucas S."/>
            <person name="Chen F."/>
            <person name="Tice H."/>
            <person name="Pitluck S."/>
            <person name="Cheng J.F."/>
            <person name="Chertkov O."/>
            <person name="Brettin T."/>
            <person name="Han C."/>
            <person name="Detter J.C."/>
            <person name="Kuske C."/>
            <person name="Bruce D."/>
            <person name="Goodwin L."/>
            <person name="Chain P."/>
            <person name="D'haeseleer P."/>
            <person name="Chen A."/>
            <person name="Palaniappan K."/>
            <person name="Ivanova N."/>
            <person name="Mavromatis K."/>
            <person name="Mikhailova N."/>
            <person name="Rohde M."/>
            <person name="Tindall B.J."/>
            <person name="Goker M."/>
            <person name="Bristow J."/>
            <person name="Eisen J.A."/>
            <person name="Markowitz V."/>
            <person name="Hugenholtz P."/>
            <person name="Kyrpides N.C."/>
            <person name="Klenk H.P."/>
        </authorList>
    </citation>
    <scope>NUCLEOTIDE SEQUENCE [LARGE SCALE GENOMIC DNA]</scope>
    <source>
        <strain evidence="10">ATCC 15386 / DSM 43017 / JCM 3036 / NBRC 12207 / P101</strain>
    </source>
</reference>
<feature type="compositionally biased region" description="Basic and acidic residues" evidence="5">
    <location>
        <begin position="1"/>
        <end position="13"/>
    </location>
</feature>
<keyword evidence="10" id="KW-1185">Reference proteome</keyword>
<evidence type="ECO:0000313" key="10">
    <source>
        <dbReference type="Proteomes" id="UP000000841"/>
    </source>
</evidence>
<dbReference type="InterPro" id="IPR013325">
    <property type="entry name" value="RNA_pol_sigma_r2"/>
</dbReference>
<dbReference type="PANTHER" id="PTHR30385:SF4">
    <property type="entry name" value="RNA POLYMERASE SIGMA-E FACTOR"/>
    <property type="match status" value="1"/>
</dbReference>
<gene>
    <name evidence="9" type="ordered locus">Svir_27140</name>
</gene>
<evidence type="ECO:0000259" key="6">
    <source>
        <dbReference type="Pfam" id="PF04539"/>
    </source>
</evidence>
<evidence type="ECO:0000313" key="9">
    <source>
        <dbReference type="EMBL" id="ACU97696.1"/>
    </source>
</evidence>
<dbReference type="AlphaFoldDB" id="C7MUM0"/>
<dbReference type="PANTHER" id="PTHR30385">
    <property type="entry name" value="SIGMA FACTOR F FLAGELLAR"/>
    <property type="match status" value="1"/>
</dbReference>
<name>C7MUM0_SACVD</name>
<dbReference type="EMBL" id="CP001683">
    <property type="protein sequence ID" value="ACU97696.1"/>
    <property type="molecule type" value="Genomic_DNA"/>
</dbReference>
<dbReference type="InterPro" id="IPR000943">
    <property type="entry name" value="RNA_pol_sigma70"/>
</dbReference>
<dbReference type="KEGG" id="svi:Svir_27140"/>
<keyword evidence="1" id="KW-0805">Transcription regulation</keyword>
<dbReference type="SUPFAM" id="SSF88946">
    <property type="entry name" value="Sigma2 domain of RNA polymerase sigma factors"/>
    <property type="match status" value="1"/>
</dbReference>
<evidence type="ECO:0000256" key="4">
    <source>
        <dbReference type="ARBA" id="ARBA00023163"/>
    </source>
</evidence>
<feature type="domain" description="RNA polymerase sigma-70 region 4" evidence="8">
    <location>
        <begin position="213"/>
        <end position="261"/>
    </location>
</feature>
<evidence type="ECO:0000259" key="8">
    <source>
        <dbReference type="Pfam" id="PF04545"/>
    </source>
</evidence>
<dbReference type="Gene3D" id="1.20.120.1810">
    <property type="match status" value="1"/>
</dbReference>
<dbReference type="Pfam" id="PF04542">
    <property type="entry name" value="Sigma70_r2"/>
    <property type="match status" value="1"/>
</dbReference>
<evidence type="ECO:0000256" key="2">
    <source>
        <dbReference type="ARBA" id="ARBA00023082"/>
    </source>
</evidence>
<dbReference type="STRING" id="471857.Svir_27140"/>
<dbReference type="InterPro" id="IPR007627">
    <property type="entry name" value="RNA_pol_sigma70_r2"/>
</dbReference>
<dbReference type="RefSeq" id="WP_015787008.1">
    <property type="nucleotide sequence ID" value="NC_013159.1"/>
</dbReference>
<keyword evidence="2" id="KW-0731">Sigma factor</keyword>
<dbReference type="NCBIfam" id="NF005514">
    <property type="entry name" value="PRK07122.1"/>
    <property type="match status" value="1"/>
</dbReference>
<evidence type="ECO:0000259" key="7">
    <source>
        <dbReference type="Pfam" id="PF04542"/>
    </source>
</evidence>
<dbReference type="InterPro" id="IPR007624">
    <property type="entry name" value="RNA_pol_sigma70_r3"/>
</dbReference>
<keyword evidence="4" id="KW-0804">Transcription</keyword>
<dbReference type="Pfam" id="PF04539">
    <property type="entry name" value="Sigma70_r3"/>
    <property type="match status" value="1"/>
</dbReference>
<dbReference type="InterPro" id="IPR007630">
    <property type="entry name" value="RNA_pol_sigma70_r4"/>
</dbReference>
<dbReference type="NCBIfam" id="TIGR02937">
    <property type="entry name" value="sigma70-ECF"/>
    <property type="match status" value="1"/>
</dbReference>
<dbReference type="InterPro" id="IPR036388">
    <property type="entry name" value="WH-like_DNA-bd_sf"/>
</dbReference>
<dbReference type="Proteomes" id="UP000000841">
    <property type="component" value="Chromosome"/>
</dbReference>
<dbReference type="InterPro" id="IPR014284">
    <property type="entry name" value="RNA_pol_sigma-70_dom"/>
</dbReference>
<evidence type="ECO:0000256" key="5">
    <source>
        <dbReference type="SAM" id="MobiDB-lite"/>
    </source>
</evidence>
<dbReference type="GO" id="GO:0003677">
    <property type="term" value="F:DNA binding"/>
    <property type="evidence" value="ECO:0007669"/>
    <property type="project" value="UniProtKB-KW"/>
</dbReference>
<evidence type="ECO:0000256" key="1">
    <source>
        <dbReference type="ARBA" id="ARBA00023015"/>
    </source>
</evidence>
<organism evidence="9 10">
    <name type="scientific">Saccharomonospora viridis (strain ATCC 15386 / DSM 43017 / JCM 3036 / CCUG 5913 / NBRC 12207 / NCIMB 9602 / P101)</name>
    <name type="common">Thermoactinomyces viridis</name>
    <dbReference type="NCBI Taxonomy" id="471857"/>
    <lineage>
        <taxon>Bacteria</taxon>
        <taxon>Bacillati</taxon>
        <taxon>Actinomycetota</taxon>
        <taxon>Actinomycetes</taxon>
        <taxon>Pseudonocardiales</taxon>
        <taxon>Pseudonocardiaceae</taxon>
        <taxon>Saccharomonospora</taxon>
    </lineage>
</organism>
<dbReference type="eggNOG" id="COG1191">
    <property type="taxonomic scope" value="Bacteria"/>
</dbReference>
<accession>C7MUM0</accession>
<dbReference type="InterPro" id="IPR014322">
    <property type="entry name" value="RNA_pol_sigma-B/F/G"/>
</dbReference>
<dbReference type="InterPro" id="IPR013324">
    <property type="entry name" value="RNA_pol_sigma_r3/r4-like"/>
</dbReference>
<sequence length="266" mass="29774">MTPDEQSRVEKRKQAGGSAGYEDLSPLFNALAALDPDDPQRVTLREEIITRCLPLAEHIARRFVGRGEPRDDLVQVARLGLLNAIDRFDASRGTEFVAFAVPTIMGEVRRHFRDSSWAVRVPRRLKELHLSLSQASSKLAQRLGRAPTPSELAAELGLSPEDVWDGLLAGNAYQSVSMDAAYDDEGTLPLAETVGHDDVELEHVEYHESLQPLLASLPERERRVLILRFFGNMTQTQIAERVGISQMHVSRLLARTLEFLRSQLTE</sequence>
<dbReference type="NCBIfam" id="TIGR02980">
    <property type="entry name" value="SigBFG"/>
    <property type="match status" value="1"/>
</dbReference>
<feature type="domain" description="RNA polymerase sigma-70 region 2" evidence="7">
    <location>
        <begin position="49"/>
        <end position="117"/>
    </location>
</feature>
<dbReference type="Gene3D" id="1.10.10.10">
    <property type="entry name" value="Winged helix-like DNA-binding domain superfamily/Winged helix DNA-binding domain"/>
    <property type="match status" value="2"/>
</dbReference>
<proteinExistence type="predicted"/>
<dbReference type="SUPFAM" id="SSF88659">
    <property type="entry name" value="Sigma3 and sigma4 domains of RNA polymerase sigma factors"/>
    <property type="match status" value="2"/>
</dbReference>
<dbReference type="GO" id="GO:0016987">
    <property type="term" value="F:sigma factor activity"/>
    <property type="evidence" value="ECO:0007669"/>
    <property type="project" value="UniProtKB-KW"/>
</dbReference>
<dbReference type="PRINTS" id="PR00046">
    <property type="entry name" value="SIGMA70FCT"/>
</dbReference>
<feature type="domain" description="RNA polymerase sigma-70 region 3" evidence="6">
    <location>
        <begin position="132"/>
        <end position="188"/>
    </location>
</feature>
<protein>
    <submittedName>
        <fullName evidence="9">RNA polymerase sigma factor, sigma-70 family</fullName>
    </submittedName>
</protein>
<dbReference type="Pfam" id="PF04545">
    <property type="entry name" value="Sigma70_r4"/>
    <property type="match status" value="1"/>
</dbReference>
<evidence type="ECO:0000256" key="3">
    <source>
        <dbReference type="ARBA" id="ARBA00023125"/>
    </source>
</evidence>